<evidence type="ECO:0000313" key="2">
    <source>
        <dbReference type="EMBL" id="KAK8879779.1"/>
    </source>
</evidence>
<organism evidence="2 3">
    <name type="scientific">Apiospora arundinis</name>
    <dbReference type="NCBI Taxonomy" id="335852"/>
    <lineage>
        <taxon>Eukaryota</taxon>
        <taxon>Fungi</taxon>
        <taxon>Dikarya</taxon>
        <taxon>Ascomycota</taxon>
        <taxon>Pezizomycotina</taxon>
        <taxon>Sordariomycetes</taxon>
        <taxon>Xylariomycetidae</taxon>
        <taxon>Amphisphaeriales</taxon>
        <taxon>Apiosporaceae</taxon>
        <taxon>Apiospora</taxon>
    </lineage>
</organism>
<evidence type="ECO:0000256" key="1">
    <source>
        <dbReference type="SAM" id="SignalP"/>
    </source>
</evidence>
<dbReference type="EMBL" id="JAPCWZ010000001">
    <property type="protein sequence ID" value="KAK8879779.1"/>
    <property type="molecule type" value="Genomic_DNA"/>
</dbReference>
<accession>A0ABR2JLK3</accession>
<keyword evidence="3" id="KW-1185">Reference proteome</keyword>
<dbReference type="Gene3D" id="2.60.40.1190">
    <property type="match status" value="1"/>
</dbReference>
<gene>
    <name evidence="2" type="ORF">PGQ11_001073</name>
</gene>
<comment type="caution">
    <text evidence="2">The sequence shown here is derived from an EMBL/GenBank/DDBJ whole genome shotgun (WGS) entry which is preliminary data.</text>
</comment>
<dbReference type="CDD" id="cd09620">
    <property type="entry name" value="CBM9_like_3"/>
    <property type="match status" value="1"/>
</dbReference>
<evidence type="ECO:0000313" key="3">
    <source>
        <dbReference type="Proteomes" id="UP001390339"/>
    </source>
</evidence>
<protein>
    <submittedName>
        <fullName evidence="2">Carbohydrate-binding domain family 9-like subgroup</fullName>
    </submittedName>
</protein>
<feature type="chain" id="PRO_5046621624" evidence="1">
    <location>
        <begin position="26"/>
        <end position="235"/>
    </location>
</feature>
<reference evidence="2 3" key="1">
    <citation type="journal article" date="2024" name="IMA Fungus">
        <title>Apiospora arundinis, a panoply of carbohydrate-active enzymes and secondary metabolites.</title>
        <authorList>
            <person name="Sorensen T."/>
            <person name="Petersen C."/>
            <person name="Muurmann A.T."/>
            <person name="Christiansen J.V."/>
            <person name="Brundto M.L."/>
            <person name="Overgaard C.K."/>
            <person name="Boysen A.T."/>
            <person name="Wollenberg R.D."/>
            <person name="Larsen T.O."/>
            <person name="Sorensen J.L."/>
            <person name="Nielsen K.L."/>
            <person name="Sondergaard T.E."/>
        </authorList>
    </citation>
    <scope>NUCLEOTIDE SEQUENCE [LARGE SCALE GENOMIC DNA]</scope>
    <source>
        <strain evidence="2 3">AAU 773</strain>
    </source>
</reference>
<name>A0ABR2JLK3_9PEZI</name>
<sequence length="235" mass="26451">MISLRLWASAATMALAALLPGQTLASYPTSVPSVQVTACPHFSVIHFNKTIPDQQPFPYTEVDLCYNDDSITMLFNAHNESFYYYDPDQGTNGDIWKYEVMETFISLGDADPQTYLEFEVNPNNVNFHAFIYNPTKVRADNATFEHFFIPNGTAAGFYSYTVQDRENKSWGSTVGIPLGLFNVDNGTAKGTKWRMNFFRTVVDPATYPNQTLGAWSSPDKASFHITPFFGHVEFV</sequence>
<keyword evidence="1" id="KW-0732">Signal</keyword>
<feature type="signal peptide" evidence="1">
    <location>
        <begin position="1"/>
        <end position="25"/>
    </location>
</feature>
<dbReference type="SUPFAM" id="SSF49344">
    <property type="entry name" value="CBD9-like"/>
    <property type="match status" value="1"/>
</dbReference>
<proteinExistence type="predicted"/>
<dbReference type="Proteomes" id="UP001390339">
    <property type="component" value="Unassembled WGS sequence"/>
</dbReference>